<comment type="catalytic activity">
    <reaction evidence="7">
        <text>L-cysteinyl-[protein] + hexadecanoyl-CoA = S-hexadecanoyl-L-cysteinyl-[protein] + CoA</text>
        <dbReference type="Rhea" id="RHEA:36683"/>
        <dbReference type="Rhea" id="RHEA-COMP:10131"/>
        <dbReference type="Rhea" id="RHEA-COMP:11032"/>
        <dbReference type="ChEBI" id="CHEBI:29950"/>
        <dbReference type="ChEBI" id="CHEBI:57287"/>
        <dbReference type="ChEBI" id="CHEBI:57379"/>
        <dbReference type="ChEBI" id="CHEBI:74151"/>
        <dbReference type="EC" id="2.3.1.225"/>
    </reaction>
</comment>
<accession>A0A336M2K3</accession>
<dbReference type="InterPro" id="IPR039859">
    <property type="entry name" value="PFA4/ZDH16/20/ERF2-like"/>
</dbReference>
<feature type="region of interest" description="Disordered" evidence="8">
    <location>
        <begin position="350"/>
        <end position="400"/>
    </location>
</feature>
<dbReference type="PANTHER" id="PTHR12246">
    <property type="entry name" value="PALMITOYLTRANSFERASE ZDHHC16"/>
    <property type="match status" value="1"/>
</dbReference>
<protein>
    <recommendedName>
        <fullName evidence="7">Palmitoyltransferase</fullName>
        <ecNumber evidence="7">2.3.1.225</ecNumber>
    </recommendedName>
</protein>
<dbReference type="EMBL" id="UFQT01000369">
    <property type="protein sequence ID" value="SSX23621.1"/>
    <property type="molecule type" value="Genomic_DNA"/>
</dbReference>
<evidence type="ECO:0000256" key="1">
    <source>
        <dbReference type="ARBA" id="ARBA00004141"/>
    </source>
</evidence>
<sequence>MSQEFQNYGRQNRKSHPCDCCVRAVKWIPVLFIFAIICWSYYAFVVQLCFMTVENVAEKIFLLLFYHIFCFLFLWSYYQTIFVNIALVPQEFRLKSTEVQKIYSAESELEQKEMLEQYARTLPITNRTITGAVRFCDKCCIIKPDRAHHCSVCGECVLKMDHHCPWVNNCVNFSNYKFFILFLGYALLYCIYIALASLPYFIQFWKGHLEGMGRFHILFLFFVSVMFAISLVSLFGYHIYLVLLNRTTLEAFRAPIFRIGGPDKHGFSLGHMNNFQEVFGDDKRYWFLPVFTSLGNGVSFPCQSHHQIPSPQNYDSMGATTPTTTSTTNTSLQNGQSTIINMQNYPPEISENSPISPTKNINNHSITNDRSEQLPSSTKTFTNSRNSVGPMSIPSNSDEKNTIIYANPNTRGSEEQLFVKRNPDIGSNALGDGITYPVRFMDEDAESLLGGEDRQHDERATFRPTTLHNLNNGGRQHVTLKPYHDDVQEEDEDEDDEVYTRLNSVRPQDDIVVGYQRSPQQNGGVGRVKSDENHTIIDFA</sequence>
<name>A0A336M2K3_CULSO</name>
<keyword evidence="5 7" id="KW-0472">Membrane</keyword>
<dbReference type="AlphaFoldDB" id="A0A336M2K3"/>
<feature type="compositionally biased region" description="Low complexity" evidence="8">
    <location>
        <begin position="320"/>
        <end position="331"/>
    </location>
</feature>
<evidence type="ECO:0000256" key="3">
    <source>
        <dbReference type="ARBA" id="ARBA00022692"/>
    </source>
</evidence>
<keyword evidence="6 7" id="KW-0012">Acyltransferase</keyword>
<evidence type="ECO:0000256" key="8">
    <source>
        <dbReference type="SAM" id="MobiDB-lite"/>
    </source>
</evidence>
<gene>
    <name evidence="10" type="primary">CSON009336</name>
</gene>
<reference evidence="10" key="1">
    <citation type="submission" date="2018-07" db="EMBL/GenBank/DDBJ databases">
        <authorList>
            <person name="Quirk P.G."/>
            <person name="Krulwich T.A."/>
        </authorList>
    </citation>
    <scope>NUCLEOTIDE SEQUENCE</scope>
</reference>
<feature type="region of interest" description="Disordered" evidence="8">
    <location>
        <begin position="311"/>
        <end position="332"/>
    </location>
</feature>
<feature type="transmembrane region" description="Helical" evidence="7">
    <location>
        <begin position="178"/>
        <end position="205"/>
    </location>
</feature>
<evidence type="ECO:0000256" key="7">
    <source>
        <dbReference type="RuleBase" id="RU079119"/>
    </source>
</evidence>
<keyword evidence="4 7" id="KW-1133">Transmembrane helix</keyword>
<proteinExistence type="inferred from homology"/>
<dbReference type="GO" id="GO:0019706">
    <property type="term" value="F:protein-cysteine S-palmitoyltransferase activity"/>
    <property type="evidence" value="ECO:0007669"/>
    <property type="project" value="UniProtKB-EC"/>
</dbReference>
<keyword evidence="3 7" id="KW-0812">Transmembrane</keyword>
<comment type="domain">
    <text evidence="7">The DHHC domain is required for palmitoyltransferase activity.</text>
</comment>
<feature type="domain" description="Palmitoyltransferase DHHC" evidence="9">
    <location>
        <begin position="134"/>
        <end position="252"/>
    </location>
</feature>
<evidence type="ECO:0000259" key="9">
    <source>
        <dbReference type="Pfam" id="PF01529"/>
    </source>
</evidence>
<evidence type="ECO:0000256" key="2">
    <source>
        <dbReference type="ARBA" id="ARBA00022679"/>
    </source>
</evidence>
<feature type="compositionally biased region" description="Polar residues" evidence="8">
    <location>
        <begin position="373"/>
        <end position="396"/>
    </location>
</feature>
<feature type="transmembrane region" description="Helical" evidence="7">
    <location>
        <begin position="32"/>
        <end position="53"/>
    </location>
</feature>
<feature type="transmembrane region" description="Helical" evidence="7">
    <location>
        <begin position="217"/>
        <end position="240"/>
    </location>
</feature>
<feature type="region of interest" description="Disordered" evidence="8">
    <location>
        <begin position="517"/>
        <end position="540"/>
    </location>
</feature>
<evidence type="ECO:0000256" key="5">
    <source>
        <dbReference type="ARBA" id="ARBA00023136"/>
    </source>
</evidence>
<feature type="compositionally biased region" description="Basic and acidic residues" evidence="8">
    <location>
        <begin position="528"/>
        <end position="540"/>
    </location>
</feature>
<dbReference type="InterPro" id="IPR001594">
    <property type="entry name" value="Palmitoyltrfase_DHHC"/>
</dbReference>
<dbReference type="EC" id="2.3.1.225" evidence="7"/>
<comment type="similarity">
    <text evidence="7">Belongs to the DHHC palmitoyltransferase family.</text>
</comment>
<dbReference type="GO" id="GO:0016020">
    <property type="term" value="C:membrane"/>
    <property type="evidence" value="ECO:0007669"/>
    <property type="project" value="UniProtKB-SubCell"/>
</dbReference>
<feature type="transmembrane region" description="Helical" evidence="7">
    <location>
        <begin position="60"/>
        <end position="78"/>
    </location>
</feature>
<evidence type="ECO:0000256" key="6">
    <source>
        <dbReference type="ARBA" id="ARBA00023315"/>
    </source>
</evidence>
<dbReference type="PROSITE" id="PS50216">
    <property type="entry name" value="DHHC"/>
    <property type="match status" value="1"/>
</dbReference>
<evidence type="ECO:0000256" key="4">
    <source>
        <dbReference type="ARBA" id="ARBA00022989"/>
    </source>
</evidence>
<keyword evidence="2 7" id="KW-0808">Transferase</keyword>
<comment type="subcellular location">
    <subcellularLocation>
        <location evidence="1">Membrane</location>
        <topology evidence="1">Multi-pass membrane protein</topology>
    </subcellularLocation>
</comment>
<dbReference type="VEuPathDB" id="VectorBase:CSON009336"/>
<evidence type="ECO:0000313" key="10">
    <source>
        <dbReference type="EMBL" id="SSX23621.1"/>
    </source>
</evidence>
<organism evidence="10">
    <name type="scientific">Culicoides sonorensis</name>
    <name type="common">Biting midge</name>
    <dbReference type="NCBI Taxonomy" id="179676"/>
    <lineage>
        <taxon>Eukaryota</taxon>
        <taxon>Metazoa</taxon>
        <taxon>Ecdysozoa</taxon>
        <taxon>Arthropoda</taxon>
        <taxon>Hexapoda</taxon>
        <taxon>Insecta</taxon>
        <taxon>Pterygota</taxon>
        <taxon>Neoptera</taxon>
        <taxon>Endopterygota</taxon>
        <taxon>Diptera</taxon>
        <taxon>Nematocera</taxon>
        <taxon>Chironomoidea</taxon>
        <taxon>Ceratopogonidae</taxon>
        <taxon>Ceratopogoninae</taxon>
        <taxon>Culicoides</taxon>
        <taxon>Monoculicoides</taxon>
    </lineage>
</organism>
<dbReference type="Pfam" id="PF01529">
    <property type="entry name" value="DHHC"/>
    <property type="match status" value="1"/>
</dbReference>